<proteinExistence type="predicted"/>
<dbReference type="AlphaFoldDB" id="A0A542DGF6"/>
<gene>
    <name evidence="1" type="ORF">FB471_1849</name>
</gene>
<keyword evidence="2" id="KW-1185">Reference proteome</keyword>
<evidence type="ECO:0000313" key="2">
    <source>
        <dbReference type="Proteomes" id="UP000320876"/>
    </source>
</evidence>
<dbReference type="InterPro" id="IPR027417">
    <property type="entry name" value="P-loop_NTPase"/>
</dbReference>
<name>A0A542DGF6_AMYCI</name>
<sequence length="215" mass="24155">MHEDLPMQYRPISFERLADELTERVTDLRETTWARVAVDGAACATDTAGLADALVDRLRVRGREVLRVSARDFLRPASLRFERGRHDPDARYDDWLDVGALRREVLDPLAPDGTGLVLPALWDTARDRALRLPRTPLPRGGVLLLDGELLLGRGLPLELTVHLWLSAPALERRLPEHAHWALPAYARYEHEVAPARSADVVVRTDRPDHPAVLVS</sequence>
<comment type="caution">
    <text evidence="1">The sequence shown here is derived from an EMBL/GenBank/DDBJ whole genome shotgun (WGS) entry which is preliminary data.</text>
</comment>
<dbReference type="Proteomes" id="UP000320876">
    <property type="component" value="Unassembled WGS sequence"/>
</dbReference>
<protein>
    <recommendedName>
        <fullName evidence="3">Uridine kinase</fullName>
    </recommendedName>
</protein>
<evidence type="ECO:0000313" key="1">
    <source>
        <dbReference type="EMBL" id="TQJ02132.1"/>
    </source>
</evidence>
<dbReference type="SUPFAM" id="SSF52540">
    <property type="entry name" value="P-loop containing nucleoside triphosphate hydrolases"/>
    <property type="match status" value="1"/>
</dbReference>
<dbReference type="Gene3D" id="3.40.50.300">
    <property type="entry name" value="P-loop containing nucleotide triphosphate hydrolases"/>
    <property type="match status" value="1"/>
</dbReference>
<dbReference type="EMBL" id="VFML01000001">
    <property type="protein sequence ID" value="TQJ02132.1"/>
    <property type="molecule type" value="Genomic_DNA"/>
</dbReference>
<reference evidence="1 2" key="1">
    <citation type="submission" date="2019-06" db="EMBL/GenBank/DDBJ databases">
        <title>Sequencing the genomes of 1000 actinobacteria strains.</title>
        <authorList>
            <person name="Klenk H.-P."/>
        </authorList>
    </citation>
    <scope>NUCLEOTIDE SEQUENCE [LARGE SCALE GENOMIC DNA]</scope>
    <source>
        <strain evidence="1 2">DSM 45679</strain>
    </source>
</reference>
<accession>A0A542DGF6</accession>
<organism evidence="1 2">
    <name type="scientific">Amycolatopsis cihanbeyliensis</name>
    <dbReference type="NCBI Taxonomy" id="1128664"/>
    <lineage>
        <taxon>Bacteria</taxon>
        <taxon>Bacillati</taxon>
        <taxon>Actinomycetota</taxon>
        <taxon>Actinomycetes</taxon>
        <taxon>Pseudonocardiales</taxon>
        <taxon>Pseudonocardiaceae</taxon>
        <taxon>Amycolatopsis</taxon>
    </lineage>
</organism>
<evidence type="ECO:0008006" key="3">
    <source>
        <dbReference type="Google" id="ProtNLM"/>
    </source>
</evidence>